<evidence type="ECO:0000313" key="2">
    <source>
        <dbReference type="Proteomes" id="UP000822688"/>
    </source>
</evidence>
<evidence type="ECO:0000313" key="1">
    <source>
        <dbReference type="EMBL" id="KAG0563274.1"/>
    </source>
</evidence>
<sequence>MRKVIPTPMPNSSPQLIVRLTVCRTPIPYSRTTMYDARNDNVDTNVHVTVASLHALNSPSHPAHGNMQTLPLSHLIPLTVTHPTKRAHALTTPQFHACSEAETKPNVVTHAFASPCSSRLAQPTLAASEPK</sequence>
<dbReference type="EMBL" id="CM026429">
    <property type="protein sequence ID" value="KAG0563274.1"/>
    <property type="molecule type" value="Genomic_DNA"/>
</dbReference>
<reference evidence="1" key="1">
    <citation type="submission" date="2020-06" db="EMBL/GenBank/DDBJ databases">
        <title>WGS assembly of Ceratodon purpureus strain R40.</title>
        <authorList>
            <person name="Carey S.B."/>
            <person name="Jenkins J."/>
            <person name="Shu S."/>
            <person name="Lovell J.T."/>
            <person name="Sreedasyam A."/>
            <person name="Maumus F."/>
            <person name="Tiley G.P."/>
            <person name="Fernandez-Pozo N."/>
            <person name="Barry K."/>
            <person name="Chen C."/>
            <person name="Wang M."/>
            <person name="Lipzen A."/>
            <person name="Daum C."/>
            <person name="Saski C.A."/>
            <person name="Payton A.C."/>
            <person name="Mcbreen J.C."/>
            <person name="Conrad R.E."/>
            <person name="Kollar L.M."/>
            <person name="Olsson S."/>
            <person name="Huttunen S."/>
            <person name="Landis J.B."/>
            <person name="Wickett N.J."/>
            <person name="Johnson M.G."/>
            <person name="Rensing S.A."/>
            <person name="Grimwood J."/>
            <person name="Schmutz J."/>
            <person name="Mcdaniel S.F."/>
        </authorList>
    </citation>
    <scope>NUCLEOTIDE SEQUENCE</scope>
    <source>
        <strain evidence="1">R40</strain>
    </source>
</reference>
<dbReference type="Proteomes" id="UP000822688">
    <property type="component" value="Chromosome 8"/>
</dbReference>
<protein>
    <submittedName>
        <fullName evidence="1">Uncharacterized protein</fullName>
    </submittedName>
</protein>
<organism evidence="1 2">
    <name type="scientific">Ceratodon purpureus</name>
    <name type="common">Fire moss</name>
    <name type="synonym">Dicranum purpureum</name>
    <dbReference type="NCBI Taxonomy" id="3225"/>
    <lineage>
        <taxon>Eukaryota</taxon>
        <taxon>Viridiplantae</taxon>
        <taxon>Streptophyta</taxon>
        <taxon>Embryophyta</taxon>
        <taxon>Bryophyta</taxon>
        <taxon>Bryophytina</taxon>
        <taxon>Bryopsida</taxon>
        <taxon>Dicranidae</taxon>
        <taxon>Pseudoditrichales</taxon>
        <taxon>Ditrichaceae</taxon>
        <taxon>Ceratodon</taxon>
    </lineage>
</organism>
<dbReference type="AlphaFoldDB" id="A0A8T0GYR7"/>
<accession>A0A8T0GYR7</accession>
<gene>
    <name evidence="1" type="ORF">KC19_8G018000</name>
</gene>
<comment type="caution">
    <text evidence="1">The sequence shown here is derived from an EMBL/GenBank/DDBJ whole genome shotgun (WGS) entry which is preliminary data.</text>
</comment>
<keyword evidence="2" id="KW-1185">Reference proteome</keyword>
<name>A0A8T0GYR7_CERPU</name>
<proteinExistence type="predicted"/>